<evidence type="ECO:0000256" key="7">
    <source>
        <dbReference type="RuleBase" id="RU003313"/>
    </source>
</evidence>
<evidence type="ECO:0000256" key="2">
    <source>
        <dbReference type="ARBA" id="ARBA00022694"/>
    </source>
</evidence>
<evidence type="ECO:0000259" key="8">
    <source>
        <dbReference type="PROSITE" id="PS51709"/>
    </source>
</evidence>
<dbReference type="RefSeq" id="WP_250250233.1">
    <property type="nucleotide sequence ID" value="NZ_CP097751.1"/>
</dbReference>
<dbReference type="EC" id="3.6.-.-" evidence="6"/>
<proteinExistence type="inferred from homology"/>
<dbReference type="CDD" id="cd14858">
    <property type="entry name" value="TrmE_N"/>
    <property type="match status" value="1"/>
</dbReference>
<dbReference type="Gene3D" id="1.20.120.430">
    <property type="entry name" value="tRNA modification GTPase MnmE domain 2"/>
    <property type="match status" value="1"/>
</dbReference>
<keyword evidence="2 6" id="KW-0819">tRNA processing</keyword>
<dbReference type="GO" id="GO:0046872">
    <property type="term" value="F:metal ion binding"/>
    <property type="evidence" value="ECO:0007669"/>
    <property type="project" value="UniProtKB-KW"/>
</dbReference>
<dbReference type="GO" id="GO:0030488">
    <property type="term" value="P:tRNA methylation"/>
    <property type="evidence" value="ECO:0007669"/>
    <property type="project" value="TreeGrafter"/>
</dbReference>
<dbReference type="Proteomes" id="UP001056323">
    <property type="component" value="Chromosome"/>
</dbReference>
<feature type="binding site" evidence="6">
    <location>
        <position position="81"/>
    </location>
    <ligand>
        <name>(6S)-5-formyl-5,6,7,8-tetrahydrofolate</name>
        <dbReference type="ChEBI" id="CHEBI:57457"/>
    </ligand>
</feature>
<evidence type="ECO:0000313" key="9">
    <source>
        <dbReference type="EMBL" id="URJ27816.1"/>
    </source>
</evidence>
<comment type="caution">
    <text evidence="6">Lacks conserved residue(s) required for the propagation of feature annotation.</text>
</comment>
<dbReference type="AlphaFoldDB" id="A0AAE9IBC1"/>
<accession>A0AAE9IBC1</accession>
<keyword evidence="5 6" id="KW-0342">GTP-binding</keyword>
<keyword evidence="4 6" id="KW-0630">Potassium</keyword>
<comment type="function">
    <text evidence="6">Exhibits a very high intrinsic GTPase hydrolysis rate. Involved in the addition of a carboxymethylaminomethyl (cmnm) group at the wobble position (U34) of certain tRNAs, forming tRNA-cmnm(5)s(2)U34.</text>
</comment>
<dbReference type="Pfam" id="PF10396">
    <property type="entry name" value="TrmE_N"/>
    <property type="match status" value="1"/>
</dbReference>
<evidence type="ECO:0000313" key="10">
    <source>
        <dbReference type="Proteomes" id="UP001056323"/>
    </source>
</evidence>
<feature type="binding site" evidence="6">
    <location>
        <position position="249"/>
    </location>
    <ligand>
        <name>K(+)</name>
        <dbReference type="ChEBI" id="CHEBI:29103"/>
    </ligand>
</feature>
<dbReference type="NCBIfam" id="TIGR00231">
    <property type="entry name" value="small_GTP"/>
    <property type="match status" value="1"/>
</dbReference>
<comment type="cofactor">
    <cofactor evidence="6">
        <name>K(+)</name>
        <dbReference type="ChEBI" id="CHEBI:29103"/>
    </cofactor>
    <text evidence="6">Binds 1 potassium ion per subunit.</text>
</comment>
<dbReference type="GO" id="GO:0003924">
    <property type="term" value="F:GTPase activity"/>
    <property type="evidence" value="ECO:0007669"/>
    <property type="project" value="UniProtKB-UniRule"/>
</dbReference>
<dbReference type="PANTHER" id="PTHR42714:SF2">
    <property type="entry name" value="TRNA MODIFICATION GTPASE GTPBP3, MITOCHONDRIAL"/>
    <property type="match status" value="1"/>
</dbReference>
<dbReference type="InterPro" id="IPR027417">
    <property type="entry name" value="P-loop_NTPase"/>
</dbReference>
<keyword evidence="6" id="KW-0378">Hydrolase</keyword>
<comment type="subcellular location">
    <subcellularLocation>
        <location evidence="6">Cytoplasm</location>
    </subcellularLocation>
</comment>
<dbReference type="Pfam" id="PF12631">
    <property type="entry name" value="MnmE_helical"/>
    <property type="match status" value="1"/>
</dbReference>
<keyword evidence="6" id="KW-0479">Metal-binding</keyword>
<dbReference type="InterPro" id="IPR006073">
    <property type="entry name" value="GTP-bd"/>
</dbReference>
<dbReference type="EMBL" id="CP097751">
    <property type="protein sequence ID" value="URJ27816.1"/>
    <property type="molecule type" value="Genomic_DNA"/>
</dbReference>
<comment type="similarity">
    <text evidence="1 6 7">Belongs to the TRAFAC class TrmE-Era-EngA-EngB-Septin-like GTPase superfamily. TrmE GTPase family.</text>
</comment>
<dbReference type="SUPFAM" id="SSF52540">
    <property type="entry name" value="P-loop containing nucleoside triphosphate hydrolases"/>
    <property type="match status" value="1"/>
</dbReference>
<gene>
    <name evidence="6 9" type="primary">mnmE</name>
    <name evidence="6" type="synonym">trmE</name>
    <name evidence="9" type="ORF">M9394_01640</name>
</gene>
<name>A0AAE9IBC1_9ENTR</name>
<evidence type="ECO:0000256" key="1">
    <source>
        <dbReference type="ARBA" id="ARBA00011043"/>
    </source>
</evidence>
<evidence type="ECO:0000256" key="3">
    <source>
        <dbReference type="ARBA" id="ARBA00022741"/>
    </source>
</evidence>
<dbReference type="HAMAP" id="MF_00379">
    <property type="entry name" value="GTPase_MnmE"/>
    <property type="match status" value="1"/>
</dbReference>
<dbReference type="Gene3D" id="3.30.1360.120">
    <property type="entry name" value="Probable tRNA modification gtpase trme, domain 1"/>
    <property type="match status" value="1"/>
</dbReference>
<feature type="binding site" evidence="6">
    <location>
        <position position="247"/>
    </location>
    <ligand>
        <name>K(+)</name>
        <dbReference type="ChEBI" id="CHEBI:29103"/>
    </ligand>
</feature>
<dbReference type="InterPro" id="IPR005225">
    <property type="entry name" value="Small_GTP-bd"/>
</dbReference>
<feature type="binding site" evidence="6">
    <location>
        <position position="24"/>
    </location>
    <ligand>
        <name>(6S)-5-formyl-5,6,7,8-tetrahydrofolate</name>
        <dbReference type="ChEBI" id="CHEBI:57457"/>
    </ligand>
</feature>
<dbReference type="CDD" id="cd04164">
    <property type="entry name" value="trmE"/>
    <property type="match status" value="1"/>
</dbReference>
<comment type="subunit">
    <text evidence="6">Homodimer. Heterotetramer of two MnmE and two MnmG subunits.</text>
</comment>
<dbReference type="InterPro" id="IPR018948">
    <property type="entry name" value="GTP-bd_TrmE_N"/>
</dbReference>
<evidence type="ECO:0000256" key="4">
    <source>
        <dbReference type="ARBA" id="ARBA00022958"/>
    </source>
</evidence>
<dbReference type="GO" id="GO:0005525">
    <property type="term" value="F:GTP binding"/>
    <property type="evidence" value="ECO:0007669"/>
    <property type="project" value="UniProtKB-UniRule"/>
</dbReference>
<keyword evidence="3 6" id="KW-0547">Nucleotide-binding</keyword>
<dbReference type="NCBIfam" id="TIGR00450">
    <property type="entry name" value="mnmE_trmE_thdF"/>
    <property type="match status" value="1"/>
</dbReference>
<dbReference type="InterPro" id="IPR031168">
    <property type="entry name" value="G_TrmE"/>
</dbReference>
<feature type="binding site" evidence="6">
    <location>
        <begin position="272"/>
        <end position="275"/>
    </location>
    <ligand>
        <name>GTP</name>
        <dbReference type="ChEBI" id="CHEBI:37565"/>
    </ligand>
</feature>
<dbReference type="PRINTS" id="PR00449">
    <property type="entry name" value="RASTRNSFRMNG"/>
</dbReference>
<dbReference type="InterPro" id="IPR004520">
    <property type="entry name" value="GTPase_MnmE"/>
</dbReference>
<protein>
    <recommendedName>
        <fullName evidence="6">tRNA modification GTPase MnmE</fullName>
        <ecNumber evidence="6">3.6.-.-</ecNumber>
    </recommendedName>
</protein>
<feature type="binding site" evidence="6">
    <location>
        <position position="252"/>
    </location>
    <ligand>
        <name>K(+)</name>
        <dbReference type="ChEBI" id="CHEBI:29103"/>
    </ligand>
</feature>
<feature type="binding site" evidence="6">
    <location>
        <position position="253"/>
    </location>
    <ligand>
        <name>Mg(2+)</name>
        <dbReference type="ChEBI" id="CHEBI:18420"/>
    </ligand>
</feature>
<organism evidence="9 10">
    <name type="scientific">Candidatus Blochmanniella camponoti</name>
    <dbReference type="NCBI Taxonomy" id="108080"/>
    <lineage>
        <taxon>Bacteria</taxon>
        <taxon>Pseudomonadati</taxon>
        <taxon>Pseudomonadota</taxon>
        <taxon>Gammaproteobacteria</taxon>
        <taxon>Enterobacterales</taxon>
        <taxon>Enterobacteriaceae</taxon>
        <taxon>ant endosymbionts</taxon>
        <taxon>Candidatus Blochmanniella</taxon>
    </lineage>
</organism>
<dbReference type="GO" id="GO:0005829">
    <property type="term" value="C:cytosol"/>
    <property type="evidence" value="ECO:0007669"/>
    <property type="project" value="TreeGrafter"/>
</dbReference>
<dbReference type="InterPro" id="IPR027368">
    <property type="entry name" value="MnmE_dom2"/>
</dbReference>
<dbReference type="KEGG" id="bhb:M9394_01640"/>
<reference evidence="9" key="1">
    <citation type="submission" date="2022-05" db="EMBL/GenBank/DDBJ databases">
        <title>Impact of host demography and evolutionary history on endosymbiont molecular evolution: a test in carpenter ants (Genus Camponotus) and their Blochmannia endosymbionts.</title>
        <authorList>
            <person name="Manthey J.D."/>
            <person name="Giron J.C."/>
            <person name="Hruska J.P."/>
        </authorList>
    </citation>
    <scope>NUCLEOTIDE SEQUENCE</scope>
    <source>
        <strain evidence="9">C-049</strain>
    </source>
</reference>
<feature type="binding site" evidence="6">
    <location>
        <position position="228"/>
    </location>
    <ligand>
        <name>K(+)</name>
        <dbReference type="ChEBI" id="CHEBI:29103"/>
    </ligand>
</feature>
<feature type="binding site" evidence="6">
    <location>
        <position position="232"/>
    </location>
    <ligand>
        <name>Mg(2+)</name>
        <dbReference type="ChEBI" id="CHEBI:18420"/>
    </ligand>
</feature>
<dbReference type="InterPro" id="IPR025867">
    <property type="entry name" value="MnmE_helical"/>
</dbReference>
<keyword evidence="6" id="KW-0963">Cytoplasm</keyword>
<feature type="domain" description="TrmE-type G" evidence="8">
    <location>
        <begin position="218"/>
        <end position="383"/>
    </location>
</feature>
<dbReference type="InterPro" id="IPR027266">
    <property type="entry name" value="TrmE/GcvT-like"/>
</dbReference>
<feature type="binding site" evidence="6">
    <location>
        <begin position="247"/>
        <end position="253"/>
    </location>
    <ligand>
        <name>GTP</name>
        <dbReference type="ChEBI" id="CHEBI:37565"/>
    </ligand>
</feature>
<feature type="binding site" evidence="6">
    <location>
        <position position="470"/>
    </location>
    <ligand>
        <name>(6S)-5-formyl-5,6,7,8-tetrahydrofolate</name>
        <dbReference type="ChEBI" id="CHEBI:57457"/>
    </ligand>
</feature>
<dbReference type="Pfam" id="PF01926">
    <property type="entry name" value="MMR_HSR1"/>
    <property type="match status" value="1"/>
</dbReference>
<evidence type="ECO:0000256" key="5">
    <source>
        <dbReference type="ARBA" id="ARBA00023134"/>
    </source>
</evidence>
<feature type="binding site" evidence="6">
    <location>
        <position position="122"/>
    </location>
    <ligand>
        <name>(6S)-5-formyl-5,6,7,8-tetrahydrofolate</name>
        <dbReference type="ChEBI" id="CHEBI:57457"/>
    </ligand>
</feature>
<dbReference type="PANTHER" id="PTHR42714">
    <property type="entry name" value="TRNA MODIFICATION GTPASE GTPBP3"/>
    <property type="match status" value="1"/>
</dbReference>
<feature type="binding site" evidence="6">
    <location>
        <begin position="228"/>
        <end position="233"/>
    </location>
    <ligand>
        <name>GTP</name>
        <dbReference type="ChEBI" id="CHEBI:37565"/>
    </ligand>
</feature>
<evidence type="ECO:0000256" key="6">
    <source>
        <dbReference type="HAMAP-Rule" id="MF_00379"/>
    </source>
</evidence>
<dbReference type="Gene3D" id="3.40.50.300">
    <property type="entry name" value="P-loop containing nucleotide triphosphate hydrolases"/>
    <property type="match status" value="1"/>
</dbReference>
<sequence length="470" mass="52508">MSYTIDTVVAISTPPGRGGIGVIRISGKSVPAIAPKLLGKMPNPRKAEYLPFLDTDGSILEQVIALFFPEPNSFTGENILEIHGHGGQIILDILLERILKTSSDIRIAHPGEFTKRAFLNNKIDLIQAEAIADIIDATSYQAAKSASNSLQGIFSRKIHIISEQLANLRMYAESSIDFSEDEISIIPYEDIKKKLRNIINDVQNMYKSTYHGVLLREGIKIVIAGKPNAGKSSLFNALVGIDRAIISTISGTTRDTLHEYIQLNGIAFHITDTAGLQKKSDNEIEQIGMKRTWEELNNADHILWVIDPNDETDQEYDITLEHVEKVLFCKNKKTPITIIHNKSDLTKNQIGISIINNYTIITLSALLYDGTDLLKEYLSNNIKFQIQKDCSYNLAENQGNFIARRRHLDALEKSSKYLLSAQTQLLSAMSINELFAEDLGLAHKELSKIFGKFTPDDLLTRIFSTFCIGK</sequence>
<dbReference type="GO" id="GO:0002098">
    <property type="term" value="P:tRNA wobble uridine modification"/>
    <property type="evidence" value="ECO:0007669"/>
    <property type="project" value="TreeGrafter"/>
</dbReference>
<keyword evidence="6" id="KW-0460">Magnesium</keyword>
<dbReference type="PROSITE" id="PS51709">
    <property type="entry name" value="G_TRME"/>
    <property type="match status" value="1"/>
</dbReference>